<evidence type="ECO:0000313" key="8">
    <source>
        <dbReference type="EMBL" id="OBZ76525.1"/>
    </source>
</evidence>
<keyword evidence="5" id="KW-0498">Mitosis</keyword>
<organism evidence="8 9">
    <name type="scientific">Grifola frondosa</name>
    <name type="common">Maitake</name>
    <name type="synonym">Polyporus frondosus</name>
    <dbReference type="NCBI Taxonomy" id="5627"/>
    <lineage>
        <taxon>Eukaryota</taxon>
        <taxon>Fungi</taxon>
        <taxon>Dikarya</taxon>
        <taxon>Basidiomycota</taxon>
        <taxon>Agaricomycotina</taxon>
        <taxon>Agaricomycetes</taxon>
        <taxon>Polyporales</taxon>
        <taxon>Grifolaceae</taxon>
        <taxon>Grifola</taxon>
    </lineage>
</organism>
<gene>
    <name evidence="8" type="primary">STU1_1</name>
    <name evidence="8" type="ORF">A0H81_03561</name>
</gene>
<evidence type="ECO:0000256" key="3">
    <source>
        <dbReference type="ARBA" id="ARBA00022618"/>
    </source>
</evidence>
<dbReference type="Proteomes" id="UP000092993">
    <property type="component" value="Unassembled WGS sequence"/>
</dbReference>
<feature type="compositionally biased region" description="Low complexity" evidence="6">
    <location>
        <begin position="267"/>
        <end position="282"/>
    </location>
</feature>
<evidence type="ECO:0000259" key="7">
    <source>
        <dbReference type="Pfam" id="PF12348"/>
    </source>
</evidence>
<keyword evidence="3" id="KW-0132">Cell division</keyword>
<keyword evidence="9" id="KW-1185">Reference proteome</keyword>
<dbReference type="EMBL" id="LUGG01000003">
    <property type="protein sequence ID" value="OBZ76525.1"/>
    <property type="molecule type" value="Genomic_DNA"/>
</dbReference>
<reference evidence="8 9" key="1">
    <citation type="submission" date="2016-03" db="EMBL/GenBank/DDBJ databases">
        <title>Whole genome sequencing of Grifola frondosa 9006-11.</title>
        <authorList>
            <person name="Min B."/>
            <person name="Park H."/>
            <person name="Kim J.-G."/>
            <person name="Cho H."/>
            <person name="Oh Y.-L."/>
            <person name="Kong W.-S."/>
            <person name="Choi I.-G."/>
        </authorList>
    </citation>
    <scope>NUCLEOTIDE SEQUENCE [LARGE SCALE GENOMIC DNA]</scope>
    <source>
        <strain evidence="8 9">9006-11</strain>
    </source>
</reference>
<evidence type="ECO:0000256" key="1">
    <source>
        <dbReference type="ARBA" id="ARBA00004186"/>
    </source>
</evidence>
<keyword evidence="5" id="KW-0131">Cell cycle</keyword>
<proteinExistence type="inferred from homology"/>
<dbReference type="GO" id="GO:0051301">
    <property type="term" value="P:cell division"/>
    <property type="evidence" value="ECO:0007669"/>
    <property type="project" value="UniProtKB-KW"/>
</dbReference>
<feature type="domain" description="CLASP N-terminal" evidence="7">
    <location>
        <begin position="328"/>
        <end position="381"/>
    </location>
</feature>
<comment type="similarity">
    <text evidence="2">Belongs to the CLASP family.</text>
</comment>
<feature type="region of interest" description="Disordered" evidence="6">
    <location>
        <begin position="267"/>
        <end position="316"/>
    </location>
</feature>
<evidence type="ECO:0000256" key="4">
    <source>
        <dbReference type="ARBA" id="ARBA00022701"/>
    </source>
</evidence>
<comment type="caution">
    <text evidence="8">The sequence shown here is derived from an EMBL/GenBank/DDBJ whole genome shotgun (WGS) entry which is preliminary data.</text>
</comment>
<evidence type="ECO:0000256" key="5">
    <source>
        <dbReference type="ARBA" id="ARBA00022776"/>
    </source>
</evidence>
<evidence type="ECO:0000256" key="6">
    <source>
        <dbReference type="SAM" id="MobiDB-lite"/>
    </source>
</evidence>
<dbReference type="GO" id="GO:0005874">
    <property type="term" value="C:microtubule"/>
    <property type="evidence" value="ECO:0007669"/>
    <property type="project" value="UniProtKB-KW"/>
</dbReference>
<evidence type="ECO:0000256" key="2">
    <source>
        <dbReference type="ARBA" id="ARBA00009549"/>
    </source>
</evidence>
<evidence type="ECO:0000313" key="9">
    <source>
        <dbReference type="Proteomes" id="UP000092993"/>
    </source>
</evidence>
<comment type="subcellular location">
    <subcellularLocation>
        <location evidence="1">Cytoplasm</location>
        <location evidence="1">Cytoskeleton</location>
        <location evidence="1">Spindle</location>
    </subcellularLocation>
</comment>
<dbReference type="Gene3D" id="1.25.10.10">
    <property type="entry name" value="Leucine-rich Repeat Variant"/>
    <property type="match status" value="2"/>
</dbReference>
<dbReference type="GO" id="GO:0005819">
    <property type="term" value="C:spindle"/>
    <property type="evidence" value="ECO:0007669"/>
    <property type="project" value="UniProtKB-SubCell"/>
</dbReference>
<protein>
    <submittedName>
        <fullName evidence="8">Protein STU1</fullName>
    </submittedName>
</protein>
<dbReference type="AlphaFoldDB" id="A0A1C7MHY2"/>
<dbReference type="InterPro" id="IPR024395">
    <property type="entry name" value="CLASP_N_dom"/>
</dbReference>
<dbReference type="InterPro" id="IPR011989">
    <property type="entry name" value="ARM-like"/>
</dbReference>
<dbReference type="STRING" id="5627.A0A1C7MHY2"/>
<name>A0A1C7MHY2_GRIFR</name>
<dbReference type="OrthoDB" id="46159at2759"/>
<sequence>MDDSSVRRLINQCKTNDIDAKVDAIAKLQAEFEAGTEIPDPDALIAVFKTCLRTPNQHLTTATLSALPPLLPLLITRTPRPLPSASPPHPPPPSRVLSIDAHTLRQVLQAFLPAGGVLDRLGDSRERAREKARETLVILGGLRSAAAARAPCWAGRARGRARRRLSCVARTRTGCSDPGAYTPGAPPLPIRPYLPALVEALEDTDGTVRECARVSVVELFTGPGVTDAARADLKKELTKKGVRKTIVDGVLSRYWRAYCADEAETGAAVGSSSGGTVSRTTSHGNVKDMSRPSSRTAVTSPVPADGAGSAGGGGSDVKPVYIASSRDLENEFASMLKHFEGRESEHNWLGRDNAIQRVRGMLKGEVHERYTETFLHGLKNGSWMRLSKLSLVCGRR</sequence>
<keyword evidence="4" id="KW-0493">Microtubule</keyword>
<dbReference type="Pfam" id="PF12348">
    <property type="entry name" value="CLASP_N"/>
    <property type="match status" value="1"/>
</dbReference>
<accession>A0A1C7MHY2</accession>